<dbReference type="Proteomes" id="UP000265140">
    <property type="component" value="Chromosome 20"/>
</dbReference>
<evidence type="ECO:0000256" key="7">
    <source>
        <dbReference type="SAM" id="SignalP"/>
    </source>
</evidence>
<dbReference type="GO" id="GO:0034361">
    <property type="term" value="C:very-low-density lipoprotein particle"/>
    <property type="evidence" value="ECO:0007669"/>
    <property type="project" value="TreeGrafter"/>
</dbReference>
<dbReference type="GO" id="GO:0004859">
    <property type="term" value="F:phospholipase inhibitor activity"/>
    <property type="evidence" value="ECO:0007669"/>
    <property type="project" value="TreeGrafter"/>
</dbReference>
<comment type="similarity">
    <text evidence="2">Belongs to the apolipoprotein C1 family.</text>
</comment>
<evidence type="ECO:0008006" key="10">
    <source>
        <dbReference type="Google" id="ProtNLM"/>
    </source>
</evidence>
<reference evidence="8 9" key="1">
    <citation type="submission" date="2020-02" db="EMBL/GenBank/DDBJ databases">
        <title>Esox lucius (northern pike) genome, fEsoLuc1, primary haplotype.</title>
        <authorList>
            <person name="Myers G."/>
            <person name="Karagic N."/>
            <person name="Meyer A."/>
            <person name="Pippel M."/>
            <person name="Reichard M."/>
            <person name="Winkler S."/>
            <person name="Tracey A."/>
            <person name="Sims Y."/>
            <person name="Howe K."/>
            <person name="Rhie A."/>
            <person name="Formenti G."/>
            <person name="Durbin R."/>
            <person name="Fedrigo O."/>
            <person name="Jarvis E.D."/>
        </authorList>
    </citation>
    <scope>NUCLEOTIDE SEQUENCE [LARGE SCALE GENOMIC DNA]</scope>
</reference>
<evidence type="ECO:0000256" key="1">
    <source>
        <dbReference type="ARBA" id="ARBA00004613"/>
    </source>
</evidence>
<keyword evidence="5 7" id="KW-0732">Signal</keyword>
<evidence type="ECO:0000256" key="2">
    <source>
        <dbReference type="ARBA" id="ARBA00009204"/>
    </source>
</evidence>
<dbReference type="Gene3D" id="4.10.260.30">
    <property type="entry name" value="Apolipoprotein C-I"/>
    <property type="match status" value="1"/>
</dbReference>
<dbReference type="GO" id="GO:0006641">
    <property type="term" value="P:triglyceride metabolic process"/>
    <property type="evidence" value="ECO:0007669"/>
    <property type="project" value="TreeGrafter"/>
</dbReference>
<comment type="subcellular location">
    <subcellularLocation>
        <location evidence="1">Secreted</location>
    </subcellularLocation>
</comment>
<evidence type="ECO:0000256" key="5">
    <source>
        <dbReference type="ARBA" id="ARBA00022729"/>
    </source>
</evidence>
<keyword evidence="6" id="KW-0445">Lipid transport</keyword>
<dbReference type="GeneTree" id="ENSGT00990000204583"/>
<organism evidence="8 9">
    <name type="scientific">Esox lucius</name>
    <name type="common">Northern pike</name>
    <dbReference type="NCBI Taxonomy" id="8010"/>
    <lineage>
        <taxon>Eukaryota</taxon>
        <taxon>Metazoa</taxon>
        <taxon>Chordata</taxon>
        <taxon>Craniata</taxon>
        <taxon>Vertebrata</taxon>
        <taxon>Euteleostomi</taxon>
        <taxon>Actinopterygii</taxon>
        <taxon>Neopterygii</taxon>
        <taxon>Teleostei</taxon>
        <taxon>Protacanthopterygii</taxon>
        <taxon>Esociformes</taxon>
        <taxon>Esocidae</taxon>
        <taxon>Esox</taxon>
    </lineage>
</organism>
<reference evidence="8" key="2">
    <citation type="submission" date="2025-08" db="UniProtKB">
        <authorList>
            <consortium name="Ensembl"/>
        </authorList>
    </citation>
    <scope>IDENTIFICATION</scope>
</reference>
<accession>A0AAY5K2B9</accession>
<sequence>MFLLQSTFKMKLSIAIAVLMLVFAAHTDAQEAEKSIEDHFTEFGAKLKEFTDGISVKTKDVVDKVGDSEFVTKTRTWFTEQFDKLKTKMDETFQKQ</sequence>
<reference evidence="8" key="3">
    <citation type="submission" date="2025-09" db="UniProtKB">
        <authorList>
            <consortium name="Ensembl"/>
        </authorList>
    </citation>
    <scope>IDENTIFICATION</scope>
</reference>
<dbReference type="GO" id="GO:0032375">
    <property type="term" value="P:negative regulation of cholesterol transport"/>
    <property type="evidence" value="ECO:0007669"/>
    <property type="project" value="TreeGrafter"/>
</dbReference>
<dbReference type="GO" id="GO:0050995">
    <property type="term" value="P:negative regulation of lipid catabolic process"/>
    <property type="evidence" value="ECO:0007669"/>
    <property type="project" value="TreeGrafter"/>
</dbReference>
<dbReference type="Ensembl" id="ENSELUT00000092113.1">
    <property type="protein sequence ID" value="ENSELUP00000083088.1"/>
    <property type="gene ID" value="ENSELUG00000043408.1"/>
</dbReference>
<dbReference type="Pfam" id="PF04691">
    <property type="entry name" value="ApoC-I"/>
    <property type="match status" value="1"/>
</dbReference>
<dbReference type="PANTHER" id="PTHR16565:SF2">
    <property type="entry name" value="APOLIPOPROTEIN C-I"/>
    <property type="match status" value="1"/>
</dbReference>
<dbReference type="GO" id="GO:0034364">
    <property type="term" value="C:high-density lipoprotein particle"/>
    <property type="evidence" value="ECO:0007669"/>
    <property type="project" value="TreeGrafter"/>
</dbReference>
<evidence type="ECO:0000313" key="8">
    <source>
        <dbReference type="Ensembl" id="ENSELUP00000083088.1"/>
    </source>
</evidence>
<evidence type="ECO:0000256" key="4">
    <source>
        <dbReference type="ARBA" id="ARBA00022525"/>
    </source>
</evidence>
<dbReference type="GO" id="GO:0005504">
    <property type="term" value="F:fatty acid binding"/>
    <property type="evidence" value="ECO:0007669"/>
    <property type="project" value="TreeGrafter"/>
</dbReference>
<feature type="chain" id="PRO_5044331128" description="Apolipoprotein C-I" evidence="7">
    <location>
        <begin position="30"/>
        <end position="96"/>
    </location>
</feature>
<evidence type="ECO:0000256" key="3">
    <source>
        <dbReference type="ARBA" id="ARBA00022448"/>
    </source>
</evidence>
<protein>
    <recommendedName>
        <fullName evidence="10">Apolipoprotein C-I</fullName>
    </recommendedName>
</protein>
<dbReference type="InterPro" id="IPR006781">
    <property type="entry name" value="ApoC-I"/>
</dbReference>
<evidence type="ECO:0000313" key="9">
    <source>
        <dbReference type="Proteomes" id="UP000265140"/>
    </source>
</evidence>
<proteinExistence type="inferred from homology"/>
<keyword evidence="4" id="KW-0964">Secreted</keyword>
<dbReference type="InterPro" id="IPR043081">
    <property type="entry name" value="ApoC-1_sf"/>
</dbReference>
<dbReference type="GO" id="GO:0006869">
    <property type="term" value="P:lipid transport"/>
    <property type="evidence" value="ECO:0007669"/>
    <property type="project" value="UniProtKB-KW"/>
</dbReference>
<evidence type="ECO:0000256" key="6">
    <source>
        <dbReference type="ARBA" id="ARBA00023055"/>
    </source>
</evidence>
<dbReference type="GO" id="GO:0010916">
    <property type="term" value="P:negative regulation of very-low-density lipoprotein particle clearance"/>
    <property type="evidence" value="ECO:0007669"/>
    <property type="project" value="TreeGrafter"/>
</dbReference>
<feature type="signal peptide" evidence="7">
    <location>
        <begin position="1"/>
        <end position="29"/>
    </location>
</feature>
<dbReference type="GO" id="GO:0042157">
    <property type="term" value="P:lipoprotein metabolic process"/>
    <property type="evidence" value="ECO:0007669"/>
    <property type="project" value="InterPro"/>
</dbReference>
<keyword evidence="3" id="KW-0813">Transport</keyword>
<dbReference type="GO" id="GO:0034447">
    <property type="term" value="P:very-low-density lipoprotein particle clearance"/>
    <property type="evidence" value="ECO:0007669"/>
    <property type="project" value="TreeGrafter"/>
</dbReference>
<dbReference type="PANTHER" id="PTHR16565">
    <property type="entry name" value="APOLIPOPROTEIN C-I"/>
    <property type="match status" value="1"/>
</dbReference>
<name>A0AAY5K2B9_ESOLU</name>
<keyword evidence="9" id="KW-1185">Reference proteome</keyword>
<dbReference type="AlphaFoldDB" id="A0AAY5K2B9"/>